<feature type="domain" description="3-beta hydroxysteroid dehydrogenase/isomerase" evidence="1">
    <location>
        <begin position="5"/>
        <end position="42"/>
    </location>
</feature>
<dbReference type="InterPro" id="IPR002225">
    <property type="entry name" value="3Beta_OHSteriod_DH/Estase"/>
</dbReference>
<dbReference type="OrthoDB" id="10262413at2759"/>
<dbReference type="Gene3D" id="3.40.50.720">
    <property type="entry name" value="NAD(P)-binding Rossmann-like Domain"/>
    <property type="match status" value="2"/>
</dbReference>
<dbReference type="Pfam" id="PF01073">
    <property type="entry name" value="3Beta_HSD"/>
    <property type="match status" value="2"/>
</dbReference>
<reference evidence="2" key="1">
    <citation type="submission" date="2021-03" db="EMBL/GenBank/DDBJ databases">
        <authorList>
            <person name="Bekaert M."/>
        </authorList>
    </citation>
    <scope>NUCLEOTIDE SEQUENCE</scope>
</reference>
<dbReference type="InterPro" id="IPR036291">
    <property type="entry name" value="NAD(P)-bd_dom_sf"/>
</dbReference>
<dbReference type="Proteomes" id="UP000683360">
    <property type="component" value="Unassembled WGS sequence"/>
</dbReference>
<evidence type="ECO:0000313" key="3">
    <source>
        <dbReference type="Proteomes" id="UP000683360"/>
    </source>
</evidence>
<protein>
    <recommendedName>
        <fullName evidence="1">3-beta hydroxysteroid dehydrogenase/isomerase domain-containing protein</fullName>
    </recommendedName>
</protein>
<dbReference type="EMBL" id="CAJPWZ010000880">
    <property type="protein sequence ID" value="CAG2202178.1"/>
    <property type="molecule type" value="Genomic_DNA"/>
</dbReference>
<accession>A0A8S3RAJ8</accession>
<keyword evidence="3" id="KW-1185">Reference proteome</keyword>
<organism evidence="2 3">
    <name type="scientific">Mytilus edulis</name>
    <name type="common">Blue mussel</name>
    <dbReference type="NCBI Taxonomy" id="6550"/>
    <lineage>
        <taxon>Eukaryota</taxon>
        <taxon>Metazoa</taxon>
        <taxon>Spiralia</taxon>
        <taxon>Lophotrochozoa</taxon>
        <taxon>Mollusca</taxon>
        <taxon>Bivalvia</taxon>
        <taxon>Autobranchia</taxon>
        <taxon>Pteriomorphia</taxon>
        <taxon>Mytilida</taxon>
        <taxon>Mytiloidea</taxon>
        <taxon>Mytilidae</taxon>
        <taxon>Mytilinae</taxon>
        <taxon>Mytilus</taxon>
    </lineage>
</organism>
<dbReference type="SUPFAM" id="SSF51735">
    <property type="entry name" value="NAD(P)-binding Rossmann-fold domains"/>
    <property type="match status" value="1"/>
</dbReference>
<evidence type="ECO:0000313" key="2">
    <source>
        <dbReference type="EMBL" id="CAG2202178.1"/>
    </source>
</evidence>
<feature type="domain" description="3-beta hydroxysteroid dehydrogenase/isomerase" evidence="1">
    <location>
        <begin position="43"/>
        <end position="110"/>
    </location>
</feature>
<sequence>MHTVLVTGGCGFLGQYVVKHLQLYGKNIIRIIDFVTLERKLDTQNIIKACKIQGVQYLIYCGTLGSFYGYDAVCKGTETSVTFPKKYSHGHYGETKRKALEIVINENGSSYGISVTSPCDMVACFFALQVLEYFMCYIREDYTGFGENIP</sequence>
<proteinExistence type="predicted"/>
<evidence type="ECO:0000259" key="1">
    <source>
        <dbReference type="Pfam" id="PF01073"/>
    </source>
</evidence>
<dbReference type="GO" id="GO:0006694">
    <property type="term" value="P:steroid biosynthetic process"/>
    <property type="evidence" value="ECO:0007669"/>
    <property type="project" value="InterPro"/>
</dbReference>
<dbReference type="GO" id="GO:0016616">
    <property type="term" value="F:oxidoreductase activity, acting on the CH-OH group of donors, NAD or NADP as acceptor"/>
    <property type="evidence" value="ECO:0007669"/>
    <property type="project" value="InterPro"/>
</dbReference>
<comment type="caution">
    <text evidence="2">The sequence shown here is derived from an EMBL/GenBank/DDBJ whole genome shotgun (WGS) entry which is preliminary data.</text>
</comment>
<gene>
    <name evidence="2" type="ORF">MEDL_16756</name>
</gene>
<dbReference type="AlphaFoldDB" id="A0A8S3RAJ8"/>
<name>A0A8S3RAJ8_MYTED</name>